<dbReference type="Pfam" id="PF00005">
    <property type="entry name" value="ABC_tran"/>
    <property type="match status" value="1"/>
</dbReference>
<keyword evidence="2" id="KW-0547">Nucleotide-binding</keyword>
<name>A0ABW2YPE3_9GAMM</name>
<dbReference type="SUPFAM" id="SSF52540">
    <property type="entry name" value="P-loop containing nucleoside triphosphate hydrolases"/>
    <property type="match status" value="1"/>
</dbReference>
<comment type="caution">
    <text evidence="6">The sequence shown here is derived from an EMBL/GenBank/DDBJ whole genome shotgun (WGS) entry which is preliminary data.</text>
</comment>
<feature type="domain" description="ABC transporter" evidence="5">
    <location>
        <begin position="5"/>
        <end position="240"/>
    </location>
</feature>
<protein>
    <submittedName>
        <fullName evidence="6">ABC transporter ATP-binding protein</fullName>
    </submittedName>
</protein>
<dbReference type="InterPro" id="IPR003439">
    <property type="entry name" value="ABC_transporter-like_ATP-bd"/>
</dbReference>
<dbReference type="InterPro" id="IPR027417">
    <property type="entry name" value="P-loop_NTPase"/>
</dbReference>
<gene>
    <name evidence="6" type="ORF">ACFQZQ_12550</name>
</gene>
<dbReference type="InterPro" id="IPR017871">
    <property type="entry name" value="ABC_transporter-like_CS"/>
</dbReference>
<keyword evidence="7" id="KW-1185">Reference proteome</keyword>
<evidence type="ECO:0000256" key="1">
    <source>
        <dbReference type="ARBA" id="ARBA00022448"/>
    </source>
</evidence>
<dbReference type="PROSITE" id="PS50893">
    <property type="entry name" value="ABC_TRANSPORTER_2"/>
    <property type="match status" value="1"/>
</dbReference>
<dbReference type="PANTHER" id="PTHR24220">
    <property type="entry name" value="IMPORT ATP-BINDING PROTEIN"/>
    <property type="match status" value="1"/>
</dbReference>
<dbReference type="InterPro" id="IPR003593">
    <property type="entry name" value="AAA+_ATPase"/>
</dbReference>
<keyword evidence="3 6" id="KW-0067">ATP-binding</keyword>
<dbReference type="PROSITE" id="PS00211">
    <property type="entry name" value="ABC_TRANSPORTER_1"/>
    <property type="match status" value="1"/>
</dbReference>
<dbReference type="Gene3D" id="3.40.50.300">
    <property type="entry name" value="P-loop containing nucleotide triphosphate hydrolases"/>
    <property type="match status" value="1"/>
</dbReference>
<dbReference type="InterPro" id="IPR017911">
    <property type="entry name" value="MacB-like_ATP-bd"/>
</dbReference>
<reference evidence="7" key="1">
    <citation type="journal article" date="2019" name="Int. J. Syst. Evol. Microbiol.">
        <title>The Global Catalogue of Microorganisms (GCM) 10K type strain sequencing project: providing services to taxonomists for standard genome sequencing and annotation.</title>
        <authorList>
            <consortium name="The Broad Institute Genomics Platform"/>
            <consortium name="The Broad Institute Genome Sequencing Center for Infectious Disease"/>
            <person name="Wu L."/>
            <person name="Ma J."/>
        </authorList>
    </citation>
    <scope>NUCLEOTIDE SEQUENCE [LARGE SCALE GENOMIC DNA]</scope>
    <source>
        <strain evidence="7">CCUG 55491</strain>
    </source>
</reference>
<evidence type="ECO:0000313" key="6">
    <source>
        <dbReference type="EMBL" id="MFD0740105.1"/>
    </source>
</evidence>
<keyword evidence="1" id="KW-0813">Transport</keyword>
<dbReference type="InterPro" id="IPR015854">
    <property type="entry name" value="ABC_transpr_LolD-like"/>
</dbReference>
<dbReference type="RefSeq" id="WP_386813186.1">
    <property type="nucleotide sequence ID" value="NZ_JBHTIH010000007.1"/>
</dbReference>
<evidence type="ECO:0000313" key="7">
    <source>
        <dbReference type="Proteomes" id="UP001597090"/>
    </source>
</evidence>
<dbReference type="SMART" id="SM00382">
    <property type="entry name" value="AAA"/>
    <property type="match status" value="1"/>
</dbReference>
<proteinExistence type="predicted"/>
<dbReference type="EMBL" id="JBHTIH010000007">
    <property type="protein sequence ID" value="MFD0740105.1"/>
    <property type="molecule type" value="Genomic_DNA"/>
</dbReference>
<accession>A0ABW2YPE3</accession>
<dbReference type="CDD" id="cd03255">
    <property type="entry name" value="ABC_MJ0796_LolCDE_FtsE"/>
    <property type="match status" value="1"/>
</dbReference>
<dbReference type="GO" id="GO:0005524">
    <property type="term" value="F:ATP binding"/>
    <property type="evidence" value="ECO:0007669"/>
    <property type="project" value="UniProtKB-KW"/>
</dbReference>
<evidence type="ECO:0000256" key="3">
    <source>
        <dbReference type="ARBA" id="ARBA00022840"/>
    </source>
</evidence>
<evidence type="ECO:0000259" key="5">
    <source>
        <dbReference type="PROSITE" id="PS50893"/>
    </source>
</evidence>
<feature type="region of interest" description="Disordered" evidence="4">
    <location>
        <begin position="222"/>
        <end position="245"/>
    </location>
</feature>
<evidence type="ECO:0000256" key="2">
    <source>
        <dbReference type="ARBA" id="ARBA00022741"/>
    </source>
</evidence>
<dbReference type="PANTHER" id="PTHR24220:SF648">
    <property type="entry name" value="ABC TRANSPORTER ATP-BINDING PROTEIN YTRE"/>
    <property type="match status" value="1"/>
</dbReference>
<organism evidence="6 7">
    <name type="scientific">Lysobacter koreensis</name>
    <dbReference type="NCBI Taxonomy" id="266122"/>
    <lineage>
        <taxon>Bacteria</taxon>
        <taxon>Pseudomonadati</taxon>
        <taxon>Pseudomonadota</taxon>
        <taxon>Gammaproteobacteria</taxon>
        <taxon>Lysobacterales</taxon>
        <taxon>Lysobacteraceae</taxon>
        <taxon>Lysobacter</taxon>
    </lineage>
</organism>
<dbReference type="Proteomes" id="UP001597090">
    <property type="component" value="Unassembled WGS sequence"/>
</dbReference>
<sequence length="245" mass="26857">MLKMSRLSKVYRTHMIETHALRGLDIHVCEGEFVAVTGPSGSGKTTFLNIAGLLEDFSDGEYLLDGVAVRGLDDNARSKLRNEKIGFIFQGFNLIPDLNLFDNVDVPLRYRGFNAAERKRRIEGALERVGLSSRMKHYPSELSGGQQQRVAIARALAGSPRLLLADEPTGNLDSLMARGVMELLEEIHAQGSTIVMVTHDPELAARAQRNVHIIDGQVTDLDEGPRFGADGTSEPRPMAASVDAY</sequence>
<evidence type="ECO:0000256" key="4">
    <source>
        <dbReference type="SAM" id="MobiDB-lite"/>
    </source>
</evidence>